<organism evidence="1 2">
    <name type="scientific">Abeliophyllum distichum</name>
    <dbReference type="NCBI Taxonomy" id="126358"/>
    <lineage>
        <taxon>Eukaryota</taxon>
        <taxon>Viridiplantae</taxon>
        <taxon>Streptophyta</taxon>
        <taxon>Embryophyta</taxon>
        <taxon>Tracheophyta</taxon>
        <taxon>Spermatophyta</taxon>
        <taxon>Magnoliopsida</taxon>
        <taxon>eudicotyledons</taxon>
        <taxon>Gunneridae</taxon>
        <taxon>Pentapetalae</taxon>
        <taxon>asterids</taxon>
        <taxon>lamiids</taxon>
        <taxon>Lamiales</taxon>
        <taxon>Oleaceae</taxon>
        <taxon>Forsythieae</taxon>
        <taxon>Abeliophyllum</taxon>
    </lineage>
</organism>
<protein>
    <submittedName>
        <fullName evidence="1">Protein CHROMATIN REMODELING 20</fullName>
    </submittedName>
</protein>
<dbReference type="AlphaFoldDB" id="A0ABD1PBL8"/>
<dbReference type="EMBL" id="JBFOLK010000014">
    <property type="protein sequence ID" value="KAL2461262.1"/>
    <property type="molecule type" value="Genomic_DNA"/>
</dbReference>
<name>A0ABD1PBL8_9LAMI</name>
<dbReference type="Proteomes" id="UP001604336">
    <property type="component" value="Unassembled WGS sequence"/>
</dbReference>
<gene>
    <name evidence="1" type="ORF">Adt_44682</name>
</gene>
<reference evidence="2" key="1">
    <citation type="submission" date="2024-07" db="EMBL/GenBank/DDBJ databases">
        <title>Two chromosome-level genome assemblies of Korean endemic species Abeliophyllum distichum and Forsythia ovata (Oleaceae).</title>
        <authorList>
            <person name="Jang H."/>
        </authorList>
    </citation>
    <scope>NUCLEOTIDE SEQUENCE [LARGE SCALE GENOMIC DNA]</scope>
</reference>
<evidence type="ECO:0000313" key="1">
    <source>
        <dbReference type="EMBL" id="KAL2461262.1"/>
    </source>
</evidence>
<comment type="caution">
    <text evidence="1">The sequence shown here is derived from an EMBL/GenBank/DDBJ whole genome shotgun (WGS) entry which is preliminary data.</text>
</comment>
<proteinExistence type="predicted"/>
<accession>A0ABD1PBL8</accession>
<keyword evidence="2" id="KW-1185">Reference proteome</keyword>
<sequence>MKKKFNEPRAKSSALVGRARRHGKILEEGASGFLEKKLNSECNEDAKHNSDVDWDISLVDNINFGSKHWASILPVEEIDDVDGSSSDPFVADAVANERDLNLTGEQKRNFRKAGQKLYPRARLWVYGTECVLRFGHGM</sequence>
<evidence type="ECO:0000313" key="2">
    <source>
        <dbReference type="Proteomes" id="UP001604336"/>
    </source>
</evidence>